<reference evidence="2" key="1">
    <citation type="journal article" date="2015" name="MBio">
        <title>Genome-Resolved Metagenomic Analysis Reveals Roles for Candidate Phyla and Other Microbial Community Members in Biogeochemical Transformations in Oil Reservoirs.</title>
        <authorList>
            <person name="Hu P."/>
            <person name="Tom L."/>
            <person name="Singh A."/>
            <person name="Thomas B.C."/>
            <person name="Baker B.J."/>
            <person name="Piceno Y.M."/>
            <person name="Andersen G.L."/>
            <person name="Banfield J.F."/>
        </authorList>
    </citation>
    <scope>NUCLEOTIDE SEQUENCE [LARGE SCALE GENOMIC DNA]</scope>
</reference>
<organism evidence="1 2">
    <name type="scientific">Mesotoga prima</name>
    <dbReference type="NCBI Taxonomy" id="1184387"/>
    <lineage>
        <taxon>Bacteria</taxon>
        <taxon>Thermotogati</taxon>
        <taxon>Thermotogota</taxon>
        <taxon>Thermotogae</taxon>
        <taxon>Kosmotogales</taxon>
        <taxon>Kosmotogaceae</taxon>
        <taxon>Mesotoga</taxon>
    </lineage>
</organism>
<gene>
    <name evidence="1" type="ORF">XD94_0052</name>
</gene>
<evidence type="ECO:0000313" key="2">
    <source>
        <dbReference type="Proteomes" id="UP000054092"/>
    </source>
</evidence>
<dbReference type="Pfam" id="PF04417">
    <property type="entry name" value="DUF501"/>
    <property type="match status" value="1"/>
</dbReference>
<name>A0A101HTI4_9BACT</name>
<comment type="caution">
    <text evidence="1">The sequence shown here is derived from an EMBL/GenBank/DDBJ whole genome shotgun (WGS) entry which is preliminary data.</text>
</comment>
<dbReference type="PANTHER" id="PTHR37163:SF1">
    <property type="entry name" value="DUF501 DOMAIN-CONTAINING PROTEIN"/>
    <property type="match status" value="1"/>
</dbReference>
<dbReference type="AlphaFoldDB" id="A0A101HTI4"/>
<sequence length="177" mass="20371">MESDKIEKKIVSLQLGRELKNDFRVARVCEWGFPQVIESSLISYGKPFPTLFWLSCPFLKEKVSRLESGGMITEFEKRIERDGVFADEYLKAHEETTLIKKRILGRCTLSESQKLLLLGRGIGGIRNLKMVKCLHLQLANFLGGVNNPIGREVWSLLERTRCSSERVICRELLNRNE</sequence>
<accession>A0A101HTI4</accession>
<proteinExistence type="predicted"/>
<dbReference type="InterPro" id="IPR007511">
    <property type="entry name" value="DUF501"/>
</dbReference>
<dbReference type="Proteomes" id="UP000054092">
    <property type="component" value="Unassembled WGS sequence"/>
</dbReference>
<evidence type="ECO:0000313" key="1">
    <source>
        <dbReference type="EMBL" id="KUK82348.1"/>
    </source>
</evidence>
<dbReference type="EMBL" id="LGGP01000003">
    <property type="protein sequence ID" value="KUK82348.1"/>
    <property type="molecule type" value="Genomic_DNA"/>
</dbReference>
<protein>
    <recommendedName>
        <fullName evidence="3">DUF501 domain-containing protein</fullName>
    </recommendedName>
</protein>
<dbReference type="PATRIC" id="fig|1184387.3.peg.125"/>
<dbReference type="PANTHER" id="PTHR37163">
    <property type="entry name" value="CONSERVED PROTEIN"/>
    <property type="match status" value="1"/>
</dbReference>
<evidence type="ECO:0008006" key="3">
    <source>
        <dbReference type="Google" id="ProtNLM"/>
    </source>
</evidence>